<keyword evidence="2" id="KW-1185">Reference proteome</keyword>
<protein>
    <submittedName>
        <fullName evidence="1">Uncharacterized protein</fullName>
    </submittedName>
</protein>
<sequence length="59" mass="6727">MHVVNLRMDANRERPVQSPDFGNIGRVLHEIFPCDMLLLMAGRKHEALKPLTRSLSPFA</sequence>
<name>A0A103E7U2_9BURK</name>
<reference evidence="1 2" key="1">
    <citation type="submission" date="2015-11" db="EMBL/GenBank/DDBJ databases">
        <title>Expanding the genomic diversity of Burkholderia species for the development of highly accurate diagnostics.</title>
        <authorList>
            <person name="Sahl J."/>
            <person name="Keim P."/>
            <person name="Wagner D."/>
        </authorList>
    </citation>
    <scope>NUCLEOTIDE SEQUENCE [LARGE SCALE GENOMIC DNA]</scope>
    <source>
        <strain evidence="1 2">TSV85</strain>
    </source>
</reference>
<evidence type="ECO:0000313" key="2">
    <source>
        <dbReference type="Proteomes" id="UP000062788"/>
    </source>
</evidence>
<evidence type="ECO:0000313" key="1">
    <source>
        <dbReference type="EMBL" id="KVE29656.1"/>
    </source>
</evidence>
<comment type="caution">
    <text evidence="1">The sequence shown here is derived from an EMBL/GenBank/DDBJ whole genome shotgun (WGS) entry which is preliminary data.</text>
</comment>
<gene>
    <name evidence="1" type="ORF">WS67_00010</name>
</gene>
<dbReference type="EMBL" id="LOWA01000011">
    <property type="protein sequence ID" value="KVE29656.1"/>
    <property type="molecule type" value="Genomic_DNA"/>
</dbReference>
<proteinExistence type="predicted"/>
<dbReference type="AlphaFoldDB" id="A0A103E7U2"/>
<dbReference type="Proteomes" id="UP000062788">
    <property type="component" value="Unassembled WGS sequence"/>
</dbReference>
<organism evidence="1 2">
    <name type="scientific">Burkholderia singularis</name>
    <dbReference type="NCBI Taxonomy" id="1503053"/>
    <lineage>
        <taxon>Bacteria</taxon>
        <taxon>Pseudomonadati</taxon>
        <taxon>Pseudomonadota</taxon>
        <taxon>Betaproteobacteria</taxon>
        <taxon>Burkholderiales</taxon>
        <taxon>Burkholderiaceae</taxon>
        <taxon>Burkholderia</taxon>
        <taxon>pseudomallei group</taxon>
    </lineage>
</organism>
<accession>A0A103E7U2</accession>